<keyword evidence="2" id="KW-1185">Reference proteome</keyword>
<dbReference type="EMBL" id="CM043024">
    <property type="protein sequence ID" value="KAI4454157.1"/>
    <property type="molecule type" value="Genomic_DNA"/>
</dbReference>
<organism evidence="1 2">
    <name type="scientific">Holotrichia oblita</name>
    <name type="common">Chafer beetle</name>
    <dbReference type="NCBI Taxonomy" id="644536"/>
    <lineage>
        <taxon>Eukaryota</taxon>
        <taxon>Metazoa</taxon>
        <taxon>Ecdysozoa</taxon>
        <taxon>Arthropoda</taxon>
        <taxon>Hexapoda</taxon>
        <taxon>Insecta</taxon>
        <taxon>Pterygota</taxon>
        <taxon>Neoptera</taxon>
        <taxon>Endopterygota</taxon>
        <taxon>Coleoptera</taxon>
        <taxon>Polyphaga</taxon>
        <taxon>Scarabaeiformia</taxon>
        <taxon>Scarabaeidae</taxon>
        <taxon>Melolonthinae</taxon>
        <taxon>Holotrichia</taxon>
    </lineage>
</organism>
<sequence length="141" mass="16641">MPKHKMIAKGCPKCDQQVPVACKACRCGYSFFNARRNSKVLAHGADDRRRTQRVRREKPDYYDALEYDKQIKKTRSRNSECDNDDDTCKKDANKPKRKKVKREEEEEDDVATNLTQEKQNQCSLILEELNRKMQLVMWKPT</sequence>
<comment type="caution">
    <text evidence="1">The sequence shown here is derived from an EMBL/GenBank/DDBJ whole genome shotgun (WGS) entry which is preliminary data.</text>
</comment>
<reference evidence="1" key="1">
    <citation type="submission" date="2022-04" db="EMBL/GenBank/DDBJ databases">
        <title>Chromosome-scale genome assembly of Holotrichia oblita Faldermann.</title>
        <authorList>
            <person name="Rongchong L."/>
        </authorList>
    </citation>
    <scope>NUCLEOTIDE SEQUENCE</scope>
    <source>
        <strain evidence="1">81SQS9</strain>
    </source>
</reference>
<protein>
    <submittedName>
        <fullName evidence="1">Uncharacterized protein</fullName>
    </submittedName>
</protein>
<accession>A0ACB9SK71</accession>
<evidence type="ECO:0000313" key="1">
    <source>
        <dbReference type="EMBL" id="KAI4454157.1"/>
    </source>
</evidence>
<dbReference type="Proteomes" id="UP001056778">
    <property type="component" value="Chromosome 10"/>
</dbReference>
<name>A0ACB9SK71_HOLOL</name>
<gene>
    <name evidence="1" type="ORF">MML48_10g00000213</name>
</gene>
<proteinExistence type="predicted"/>
<evidence type="ECO:0000313" key="2">
    <source>
        <dbReference type="Proteomes" id="UP001056778"/>
    </source>
</evidence>